<dbReference type="EMBL" id="SDIL01000040">
    <property type="protein sequence ID" value="RXK38898.1"/>
    <property type="molecule type" value="Genomic_DNA"/>
</dbReference>
<dbReference type="PROSITE" id="PS00217">
    <property type="entry name" value="SUGAR_TRANSPORT_2"/>
    <property type="match status" value="1"/>
</dbReference>
<dbReference type="InterPro" id="IPR005828">
    <property type="entry name" value="MFS_sugar_transport-like"/>
</dbReference>
<dbReference type="PROSITE" id="PS50850">
    <property type="entry name" value="MFS"/>
    <property type="match status" value="1"/>
</dbReference>
<keyword evidence="3 8" id="KW-0813">Transport</keyword>
<feature type="domain" description="Major facilitator superfamily (MFS) profile" evidence="10">
    <location>
        <begin position="122"/>
        <end position="557"/>
    </location>
</feature>
<reference evidence="11 12" key="1">
    <citation type="submission" date="2016-06" db="EMBL/GenBank/DDBJ databases">
        <title>Evolution of pathogenesis and genome organization in the Tremellales.</title>
        <authorList>
            <person name="Cuomo C."/>
            <person name="Litvintseva A."/>
            <person name="Heitman J."/>
            <person name="Chen Y."/>
            <person name="Sun S."/>
            <person name="Springer D."/>
            <person name="Dromer F."/>
            <person name="Young S."/>
            <person name="Zeng Q."/>
            <person name="Chapman S."/>
            <person name="Gujja S."/>
            <person name="Saif S."/>
            <person name="Birren B."/>
        </authorList>
    </citation>
    <scope>NUCLEOTIDE SEQUENCE [LARGE SCALE GENOMIC DNA]</scope>
    <source>
        <strain evidence="11 12">ATCC 28783</strain>
    </source>
</reference>
<evidence type="ECO:0000256" key="6">
    <source>
        <dbReference type="ARBA" id="ARBA00023136"/>
    </source>
</evidence>
<dbReference type="InterPro" id="IPR005829">
    <property type="entry name" value="Sugar_transporter_CS"/>
</dbReference>
<evidence type="ECO:0000256" key="5">
    <source>
        <dbReference type="ARBA" id="ARBA00022989"/>
    </source>
</evidence>
<evidence type="ECO:0000256" key="1">
    <source>
        <dbReference type="ARBA" id="ARBA00004141"/>
    </source>
</evidence>
<dbReference type="PRINTS" id="PR00171">
    <property type="entry name" value="SUGRTRNSPORT"/>
</dbReference>
<feature type="transmembrane region" description="Helical" evidence="9">
    <location>
        <begin position="406"/>
        <end position="426"/>
    </location>
</feature>
<evidence type="ECO:0000313" key="12">
    <source>
        <dbReference type="Proteomes" id="UP000289152"/>
    </source>
</evidence>
<dbReference type="NCBIfam" id="TIGR00879">
    <property type="entry name" value="SP"/>
    <property type="match status" value="1"/>
</dbReference>
<dbReference type="SUPFAM" id="SSF103473">
    <property type="entry name" value="MFS general substrate transporter"/>
    <property type="match status" value="1"/>
</dbReference>
<keyword evidence="5 9" id="KW-1133">Transmembrane helix</keyword>
<accession>A0A4Q1BM57</accession>
<dbReference type="InterPro" id="IPR036259">
    <property type="entry name" value="MFS_trans_sf"/>
</dbReference>
<evidence type="ECO:0000259" key="10">
    <source>
        <dbReference type="PROSITE" id="PS50850"/>
    </source>
</evidence>
<dbReference type="AlphaFoldDB" id="A0A4Q1BM57"/>
<feature type="transmembrane region" description="Helical" evidence="9">
    <location>
        <begin position="191"/>
        <end position="209"/>
    </location>
</feature>
<dbReference type="FunFam" id="1.20.1250.20:FF:000474">
    <property type="entry name" value="Sugar transporter, putative"/>
    <property type="match status" value="1"/>
</dbReference>
<evidence type="ECO:0000256" key="8">
    <source>
        <dbReference type="RuleBase" id="RU003346"/>
    </source>
</evidence>
<keyword evidence="11" id="KW-0762">Sugar transport</keyword>
<keyword evidence="12" id="KW-1185">Reference proteome</keyword>
<dbReference type="GO" id="GO:0015798">
    <property type="term" value="P:myo-inositol transport"/>
    <property type="evidence" value="ECO:0007669"/>
    <property type="project" value="UniProtKB-ARBA"/>
</dbReference>
<dbReference type="InterPro" id="IPR050814">
    <property type="entry name" value="Myo-inositol_Transporter"/>
</dbReference>
<feature type="transmembrane region" description="Helical" evidence="9">
    <location>
        <begin position="277"/>
        <end position="300"/>
    </location>
</feature>
<comment type="catalytic activity">
    <reaction evidence="7">
        <text>myo-inositol(out) + H(+)(out) = myo-inositol(in) + H(+)(in)</text>
        <dbReference type="Rhea" id="RHEA:60364"/>
        <dbReference type="ChEBI" id="CHEBI:15378"/>
        <dbReference type="ChEBI" id="CHEBI:17268"/>
    </reaction>
</comment>
<dbReference type="PROSITE" id="PS00216">
    <property type="entry name" value="SUGAR_TRANSPORT_1"/>
    <property type="match status" value="1"/>
</dbReference>
<gene>
    <name evidence="11" type="ORF">M231_03847</name>
</gene>
<dbReference type="Proteomes" id="UP000289152">
    <property type="component" value="Unassembled WGS sequence"/>
</dbReference>
<comment type="similarity">
    <text evidence="2 8">Belongs to the major facilitator superfamily. Sugar transporter (TC 2.A.1.1) family.</text>
</comment>
<keyword evidence="4 9" id="KW-0812">Transmembrane</keyword>
<feature type="transmembrane region" description="Helical" evidence="9">
    <location>
        <begin position="248"/>
        <end position="271"/>
    </location>
</feature>
<dbReference type="OrthoDB" id="5290825at2759"/>
<evidence type="ECO:0000256" key="2">
    <source>
        <dbReference type="ARBA" id="ARBA00010992"/>
    </source>
</evidence>
<feature type="transmembrane region" description="Helical" evidence="9">
    <location>
        <begin position="463"/>
        <end position="481"/>
    </location>
</feature>
<sequence length="620" mass="70146">MTPPTPAATKEDSSYKTKDIRHIERTGLEKEHYEHVMSRNLNVSAKIQNPLLGVTRPGLQALVDDFCAEYGFEDKDLWNRAAILAQNPNDYDGIPELSQDDKYWAKREVTNKWDLTGQMWSLCFVASLGSAIQGWDSTGANGANLSFPQEFGIENNTWLVGMVNSGPTLVTGLFSAMLCDPMNHYFGRRGTLFISGWFCIFPVLCQAFTQNWYELFICRCLLGVGIGTKISTIPIYTAESAPASIRGAVSLTFQFWVAFGSVLGFSTNLIFMRVGRLAWRFQLAAAFIPALAVVLLVWFIPESPRWLMKRNNYPKAFRSFLRLRKSQIQAARDMFYAHCQIQEENEAFHGTSWFTRMRDIFTVPRLRTANLASWVVMISQQLCGINVMAYYSSTVFVQAGYTSEQALLASLGFGLVNSVFAIPAIWTIDSFGRRNLMLFTFPLMSLCLWWAGSMFFMDSSNPARVPVIAVAVYIFTALYSPGEGPIPFLYSAESYPLTHREVGMSWAVSQNNLFSALLSLTFPSMLSTFKPYGAFYFYAGTNILAVILIFFFVPDTSRRTLEELDFIFGVPVHVFAKYQWSTWLPWFFKRYVLFQKDAYLKPLYHLEGIGGTLPDVVGGH</sequence>
<organism evidence="11 12">
    <name type="scientific">Tremella mesenterica</name>
    <name type="common">Jelly fungus</name>
    <dbReference type="NCBI Taxonomy" id="5217"/>
    <lineage>
        <taxon>Eukaryota</taxon>
        <taxon>Fungi</taxon>
        <taxon>Dikarya</taxon>
        <taxon>Basidiomycota</taxon>
        <taxon>Agaricomycotina</taxon>
        <taxon>Tremellomycetes</taxon>
        <taxon>Tremellales</taxon>
        <taxon>Tremellaceae</taxon>
        <taxon>Tremella</taxon>
    </lineage>
</organism>
<dbReference type="PANTHER" id="PTHR48020:SF4">
    <property type="entry name" value="SYMPORT, PUTATIVE (AFU_ORTHOLOGUE AFUA_3G11790)-RELATED"/>
    <property type="match status" value="1"/>
</dbReference>
<comment type="caution">
    <text evidence="11">The sequence shown here is derived from an EMBL/GenBank/DDBJ whole genome shotgun (WGS) entry which is preliminary data.</text>
</comment>
<evidence type="ECO:0000256" key="9">
    <source>
        <dbReference type="SAM" id="Phobius"/>
    </source>
</evidence>
<feature type="transmembrane region" description="Helical" evidence="9">
    <location>
        <begin position="534"/>
        <end position="553"/>
    </location>
</feature>
<feature type="transmembrane region" description="Helical" evidence="9">
    <location>
        <begin position="215"/>
        <end position="236"/>
    </location>
</feature>
<proteinExistence type="inferred from homology"/>
<name>A0A4Q1BM57_TREME</name>
<protein>
    <submittedName>
        <fullName evidence="11">Sugar transporter</fullName>
    </submittedName>
</protein>
<dbReference type="Gene3D" id="1.20.1250.20">
    <property type="entry name" value="MFS general substrate transporter like domains"/>
    <property type="match status" value="1"/>
</dbReference>
<dbReference type="Pfam" id="PF00083">
    <property type="entry name" value="Sugar_tr"/>
    <property type="match status" value="1"/>
</dbReference>
<evidence type="ECO:0000256" key="3">
    <source>
        <dbReference type="ARBA" id="ARBA00022448"/>
    </source>
</evidence>
<dbReference type="PANTHER" id="PTHR48020">
    <property type="entry name" value="PROTON MYO-INOSITOL COTRANSPORTER"/>
    <property type="match status" value="1"/>
</dbReference>
<dbReference type="GO" id="GO:0016020">
    <property type="term" value="C:membrane"/>
    <property type="evidence" value="ECO:0007669"/>
    <property type="project" value="UniProtKB-SubCell"/>
</dbReference>
<dbReference type="GO" id="GO:0015791">
    <property type="term" value="P:polyol transmembrane transport"/>
    <property type="evidence" value="ECO:0007669"/>
    <property type="project" value="UniProtKB-ARBA"/>
</dbReference>
<feature type="transmembrane region" description="Helical" evidence="9">
    <location>
        <begin position="438"/>
        <end position="457"/>
    </location>
</feature>
<keyword evidence="6 9" id="KW-0472">Membrane</keyword>
<evidence type="ECO:0000256" key="4">
    <source>
        <dbReference type="ARBA" id="ARBA00022692"/>
    </source>
</evidence>
<dbReference type="InterPro" id="IPR020846">
    <property type="entry name" value="MFS_dom"/>
</dbReference>
<comment type="subcellular location">
    <subcellularLocation>
        <location evidence="1">Membrane</location>
        <topology evidence="1">Multi-pass membrane protein</topology>
    </subcellularLocation>
</comment>
<dbReference type="InterPro" id="IPR003663">
    <property type="entry name" value="Sugar/inositol_transpt"/>
</dbReference>
<evidence type="ECO:0000313" key="11">
    <source>
        <dbReference type="EMBL" id="RXK38898.1"/>
    </source>
</evidence>
<dbReference type="GO" id="GO:0022857">
    <property type="term" value="F:transmembrane transporter activity"/>
    <property type="evidence" value="ECO:0007669"/>
    <property type="project" value="InterPro"/>
</dbReference>
<feature type="transmembrane region" description="Helical" evidence="9">
    <location>
        <begin position="502"/>
        <end position="522"/>
    </location>
</feature>
<evidence type="ECO:0000256" key="7">
    <source>
        <dbReference type="ARBA" id="ARBA00049119"/>
    </source>
</evidence>
<dbReference type="InParanoid" id="A0A4Q1BM57"/>
<dbReference type="VEuPathDB" id="FungiDB:TREMEDRAFT_24694"/>